<dbReference type="GO" id="GO:1990904">
    <property type="term" value="C:ribonucleoprotein complex"/>
    <property type="evidence" value="ECO:0007669"/>
    <property type="project" value="UniProtKB-KW"/>
</dbReference>
<evidence type="ECO:0000256" key="1">
    <source>
        <dbReference type="ARBA" id="ARBA00007465"/>
    </source>
</evidence>
<comment type="similarity">
    <text evidence="1">Belongs to the universal ribosomal protein uS4 family.</text>
</comment>
<evidence type="ECO:0000313" key="4">
    <source>
        <dbReference type="Proteomes" id="UP000054783"/>
    </source>
</evidence>
<comment type="caution">
    <text evidence="3">The sequence shown here is derived from an EMBL/GenBank/DDBJ whole genome shotgun (WGS) entry which is preliminary data.</text>
</comment>
<evidence type="ECO:0000259" key="2">
    <source>
        <dbReference type="SMART" id="SM01390"/>
    </source>
</evidence>
<protein>
    <submittedName>
        <fullName evidence="3">U3 small nucleolar ribonucleoprotein IMP3</fullName>
    </submittedName>
</protein>
<gene>
    <name evidence="3" type="primary">Imp3</name>
    <name evidence="3" type="ORF">T12_14899</name>
</gene>
<reference evidence="3 4" key="1">
    <citation type="submission" date="2015-01" db="EMBL/GenBank/DDBJ databases">
        <title>Evolution of Trichinella species and genotypes.</title>
        <authorList>
            <person name="Korhonen P.K."/>
            <person name="Edoardo P."/>
            <person name="Giuseppe L.R."/>
            <person name="Gasser R.B."/>
        </authorList>
    </citation>
    <scope>NUCLEOTIDE SEQUENCE [LARGE SCALE GENOMIC DNA]</scope>
    <source>
        <strain evidence="3">ISS2496</strain>
    </source>
</reference>
<keyword evidence="4" id="KW-1185">Reference proteome</keyword>
<dbReference type="InterPro" id="IPR001912">
    <property type="entry name" value="Ribosomal_uS4_N"/>
</dbReference>
<feature type="domain" description="Small ribosomal subunit protein uS4 N-terminal" evidence="2">
    <location>
        <begin position="3"/>
        <end position="97"/>
    </location>
</feature>
<dbReference type="EMBL" id="JYDQ01000172">
    <property type="protein sequence ID" value="KRY12133.1"/>
    <property type="molecule type" value="Genomic_DNA"/>
</dbReference>
<name>A0A0V0ZI75_9BILA</name>
<accession>A0A0V0ZI75</accession>
<dbReference type="Pfam" id="PF00163">
    <property type="entry name" value="Ribosomal_S4"/>
    <property type="match status" value="1"/>
</dbReference>
<keyword evidence="3" id="KW-0687">Ribonucleoprotein</keyword>
<evidence type="ECO:0000313" key="3">
    <source>
        <dbReference type="EMBL" id="KRY12133.1"/>
    </source>
</evidence>
<dbReference type="GO" id="GO:0019843">
    <property type="term" value="F:rRNA binding"/>
    <property type="evidence" value="ECO:0007669"/>
    <property type="project" value="InterPro"/>
</dbReference>
<proteinExistence type="inferred from homology"/>
<sequence>MRKLRYHERKLLKKVDFINWQVDNNLHESKIMQRYRLKSHEEYTSYSKLSHEVRELARKIKELDPKDPFRVESSRLLIDKCYAIGLIPTRRGLDLCDSA</sequence>
<organism evidence="3 4">
    <name type="scientific">Trichinella patagoniensis</name>
    <dbReference type="NCBI Taxonomy" id="990121"/>
    <lineage>
        <taxon>Eukaryota</taxon>
        <taxon>Metazoa</taxon>
        <taxon>Ecdysozoa</taxon>
        <taxon>Nematoda</taxon>
        <taxon>Enoplea</taxon>
        <taxon>Dorylaimia</taxon>
        <taxon>Trichinellida</taxon>
        <taxon>Trichinellidae</taxon>
        <taxon>Trichinella</taxon>
    </lineage>
</organism>
<dbReference type="Proteomes" id="UP000054783">
    <property type="component" value="Unassembled WGS sequence"/>
</dbReference>
<dbReference type="SMART" id="SM01390">
    <property type="entry name" value="Ribosomal_S4"/>
    <property type="match status" value="1"/>
</dbReference>
<dbReference type="AlphaFoldDB" id="A0A0V0ZI75"/>